<evidence type="ECO:0000313" key="3">
    <source>
        <dbReference type="Proteomes" id="UP001286313"/>
    </source>
</evidence>
<feature type="region of interest" description="Disordered" evidence="1">
    <location>
        <begin position="60"/>
        <end position="85"/>
    </location>
</feature>
<comment type="caution">
    <text evidence="2">The sequence shown here is derived from an EMBL/GenBank/DDBJ whole genome shotgun (WGS) entry which is preliminary data.</text>
</comment>
<accession>A0AAE1BPP8</accession>
<evidence type="ECO:0000256" key="1">
    <source>
        <dbReference type="SAM" id="MobiDB-lite"/>
    </source>
</evidence>
<evidence type="ECO:0000313" key="2">
    <source>
        <dbReference type="EMBL" id="KAK3854223.1"/>
    </source>
</evidence>
<proteinExistence type="predicted"/>
<dbReference type="Proteomes" id="UP001286313">
    <property type="component" value="Unassembled WGS sequence"/>
</dbReference>
<dbReference type="EMBL" id="JAWQEG010006658">
    <property type="protein sequence ID" value="KAK3854223.1"/>
    <property type="molecule type" value="Genomic_DNA"/>
</dbReference>
<name>A0AAE1BPP8_PETCI</name>
<feature type="region of interest" description="Disordered" evidence="1">
    <location>
        <begin position="1"/>
        <end position="38"/>
    </location>
</feature>
<reference evidence="2" key="1">
    <citation type="submission" date="2023-10" db="EMBL/GenBank/DDBJ databases">
        <title>Genome assemblies of two species of porcelain crab, Petrolisthes cinctipes and Petrolisthes manimaculis (Anomura: Porcellanidae).</title>
        <authorList>
            <person name="Angst P."/>
        </authorList>
    </citation>
    <scope>NUCLEOTIDE SEQUENCE</scope>
    <source>
        <strain evidence="2">PB745_01</strain>
        <tissue evidence="2">Gill</tissue>
    </source>
</reference>
<sequence>MMTYHNDEDDPLFLQSHTNTEEQALDDPSAAPSTLVADDPAPEPVVVVVADDDAVIACGAGDEADSVPVSIPPSTTTRSEEDLEE</sequence>
<organism evidence="2 3">
    <name type="scientific">Petrolisthes cinctipes</name>
    <name type="common">Flat porcelain crab</name>
    <dbReference type="NCBI Taxonomy" id="88211"/>
    <lineage>
        <taxon>Eukaryota</taxon>
        <taxon>Metazoa</taxon>
        <taxon>Ecdysozoa</taxon>
        <taxon>Arthropoda</taxon>
        <taxon>Crustacea</taxon>
        <taxon>Multicrustacea</taxon>
        <taxon>Malacostraca</taxon>
        <taxon>Eumalacostraca</taxon>
        <taxon>Eucarida</taxon>
        <taxon>Decapoda</taxon>
        <taxon>Pleocyemata</taxon>
        <taxon>Anomura</taxon>
        <taxon>Galatheoidea</taxon>
        <taxon>Porcellanidae</taxon>
        <taxon>Petrolisthes</taxon>
    </lineage>
</organism>
<dbReference type="AlphaFoldDB" id="A0AAE1BPP8"/>
<gene>
    <name evidence="2" type="ORF">Pcinc_039279</name>
</gene>
<protein>
    <submittedName>
        <fullName evidence="2">Uncharacterized protein</fullName>
    </submittedName>
</protein>
<keyword evidence="3" id="KW-1185">Reference proteome</keyword>